<dbReference type="Pfam" id="PF07583">
    <property type="entry name" value="PSCyt2"/>
    <property type="match status" value="1"/>
</dbReference>
<dbReference type="Proteomes" id="UP000001025">
    <property type="component" value="Chromosome"/>
</dbReference>
<evidence type="ECO:0000313" key="7">
    <source>
        <dbReference type="EMBL" id="CAD77964.1"/>
    </source>
</evidence>
<feature type="domain" description="Cytochrome c" evidence="6">
    <location>
        <begin position="88"/>
        <end position="179"/>
    </location>
</feature>
<dbReference type="GO" id="GO:0009055">
    <property type="term" value="F:electron transfer activity"/>
    <property type="evidence" value="ECO:0007669"/>
    <property type="project" value="InterPro"/>
</dbReference>
<keyword evidence="8" id="KW-1185">Reference proteome</keyword>
<dbReference type="KEGG" id="rba:RB13137"/>
<dbReference type="eggNOG" id="COG2010">
    <property type="taxonomic scope" value="Bacteria"/>
</dbReference>
<evidence type="ECO:0000259" key="6">
    <source>
        <dbReference type="PROSITE" id="PS51007"/>
    </source>
</evidence>
<dbReference type="InterPro" id="IPR011444">
    <property type="entry name" value="DUF1549"/>
</dbReference>
<dbReference type="InterPro" id="IPR011429">
    <property type="entry name" value="Cyt_c_Planctomycete-type"/>
</dbReference>
<accession>Q7UHK6</accession>
<evidence type="ECO:0000256" key="3">
    <source>
        <dbReference type="ARBA" id="ARBA00023004"/>
    </source>
</evidence>
<dbReference type="OrthoDB" id="127107at2"/>
<dbReference type="PANTHER" id="PTHR35889:SF3">
    <property type="entry name" value="F-BOX DOMAIN-CONTAINING PROTEIN"/>
    <property type="match status" value="1"/>
</dbReference>
<reference evidence="7 8" key="1">
    <citation type="journal article" date="2003" name="Proc. Natl. Acad. Sci. U.S.A.">
        <title>Complete genome sequence of the marine planctomycete Pirellula sp. strain 1.</title>
        <authorList>
            <person name="Gloeckner F.O."/>
            <person name="Kube M."/>
            <person name="Bauer M."/>
            <person name="Teeling H."/>
            <person name="Lombardot T."/>
            <person name="Ludwig W."/>
            <person name="Gade D."/>
            <person name="Beck A."/>
            <person name="Borzym K."/>
            <person name="Heitmann K."/>
            <person name="Rabus R."/>
            <person name="Schlesner H."/>
            <person name="Amann R."/>
            <person name="Reinhardt R."/>
        </authorList>
    </citation>
    <scope>NUCLEOTIDE SEQUENCE [LARGE SCALE GENOMIC DNA]</scope>
    <source>
        <strain evidence="8">DSM 10527 / NCIMB 13988 / SH1</strain>
    </source>
</reference>
<feature type="compositionally biased region" description="Polar residues" evidence="5">
    <location>
        <begin position="1"/>
        <end position="23"/>
    </location>
</feature>
<keyword evidence="3 4" id="KW-0408">Iron</keyword>
<feature type="region of interest" description="Disordered" evidence="5">
    <location>
        <begin position="1"/>
        <end position="40"/>
    </location>
</feature>
<organism evidence="7 8">
    <name type="scientific">Rhodopirellula baltica (strain DSM 10527 / NCIMB 13988 / SH1)</name>
    <dbReference type="NCBI Taxonomy" id="243090"/>
    <lineage>
        <taxon>Bacteria</taxon>
        <taxon>Pseudomonadati</taxon>
        <taxon>Planctomycetota</taxon>
        <taxon>Planctomycetia</taxon>
        <taxon>Pirellulales</taxon>
        <taxon>Pirellulaceae</taxon>
        <taxon>Rhodopirellula</taxon>
    </lineage>
</organism>
<dbReference type="EMBL" id="BX294156">
    <property type="protein sequence ID" value="CAD77964.1"/>
    <property type="molecule type" value="Genomic_DNA"/>
</dbReference>
<proteinExistence type="predicted"/>
<dbReference type="InterPro" id="IPR036909">
    <property type="entry name" value="Cyt_c-like_dom_sf"/>
</dbReference>
<dbReference type="Pfam" id="PF07635">
    <property type="entry name" value="PSCyt1"/>
    <property type="match status" value="1"/>
</dbReference>
<dbReference type="AlphaFoldDB" id="Q7UHK6"/>
<dbReference type="GO" id="GO:0020037">
    <property type="term" value="F:heme binding"/>
    <property type="evidence" value="ECO:0007669"/>
    <property type="project" value="InterPro"/>
</dbReference>
<dbReference type="InterPro" id="IPR009056">
    <property type="entry name" value="Cyt_c-like_dom"/>
</dbReference>
<evidence type="ECO:0000313" key="8">
    <source>
        <dbReference type="Proteomes" id="UP000001025"/>
    </source>
</evidence>
<gene>
    <name evidence="7" type="ordered locus">RB13137</name>
</gene>
<dbReference type="AntiFam" id="ANF00068">
    <property type="entry name" value="Translation of DNA repeat"/>
</dbReference>
<dbReference type="Gene3D" id="1.10.760.10">
    <property type="entry name" value="Cytochrome c-like domain"/>
    <property type="match status" value="1"/>
</dbReference>
<dbReference type="GO" id="GO:0046872">
    <property type="term" value="F:metal ion binding"/>
    <property type="evidence" value="ECO:0007669"/>
    <property type="project" value="UniProtKB-KW"/>
</dbReference>
<dbReference type="HOGENOM" id="CLU_005632_1_0_0"/>
<dbReference type="STRING" id="243090.RB13137"/>
<evidence type="ECO:0000256" key="5">
    <source>
        <dbReference type="SAM" id="MobiDB-lite"/>
    </source>
</evidence>
<dbReference type="Pfam" id="PF07587">
    <property type="entry name" value="PSD1"/>
    <property type="match status" value="1"/>
</dbReference>
<name>Q7UHK6_RHOBA</name>
<dbReference type="PROSITE" id="PS51007">
    <property type="entry name" value="CYTC"/>
    <property type="match status" value="1"/>
</dbReference>
<sequence length="822" mass="92234">MASNQPPLTRCGSINQQPANALSSDGVPASHPPPPPRQTRMTEYPMIFPFGFRSPFVAFCFLLLGNVGLADEAESPHSDQQQRSGPVDFVRDIQPIFRDNCFECHAGTTEEGGLNLGIKAKAFQGGDSDEVILAGNSQDSLLIELVSGGKDNALMPPEGSEPLTDEQVALLRAWIDQGANWPDDADVIDPKMDRAKTHWAFQRLQNVAPPSRSSDDNWSQTPIDLFIKHRLDEAGIRPAAPADARTLIRRLYFDLNGLPPTQEQISEFAVAHSVNPKTAVQDLVDKLLSSTRYGERWGRHWLDVARYADSDGQEADQDRPHAYHYRDFVIQAFNDDMPYEQFVRWQIAGDEIEPDNDAAVSATGFLTAGTSFKLPDSFLESERLANRYNEMDDVISTLGAGMLGITVACARCHDHKYDAFSAKEYYQLLGVFHSGDRVSDKLPSGKDGFFFRDFGKERQTTWLFRRSDFYDREIEVDIGFPAMLSSGADAHDYWEKAQEAYNEIGEPKSTLQRRALADWITDTDRGGGALLARVIVNRVWHHHFGKGIVHTTSDFGVNGDAPSHPPLLEYLTKAFVDSGWSLKTLHREILSSAVWQQASTREASDERGLDVDLGNELLWKMNPQRLEVEVLRDAMLAVSDTLNLQAGGPGYKPYIAPEANLARNIQGEGYPKDAPDDATTRRRSVYMFHKRLIPYPMFQAFDRPDLMTSCDRRQNTTVAPQAMVILNDRFVRTVASDFANRLIKKQSCELTSDDAELKPIIADAFEMSFARRPTDAEVDASMQFIEAQSIVRTERDERDPRIEALADFCQSLFGLNEFIYID</sequence>
<dbReference type="PATRIC" id="fig|243090.15.peg.6362"/>
<evidence type="ECO:0000256" key="4">
    <source>
        <dbReference type="PROSITE-ProRule" id="PRU00433"/>
    </source>
</evidence>
<dbReference type="SUPFAM" id="SSF46626">
    <property type="entry name" value="Cytochrome c"/>
    <property type="match status" value="1"/>
</dbReference>
<dbReference type="InParanoid" id="Q7UHK6"/>
<protein>
    <recommendedName>
        <fullName evidence="6">Cytochrome c domain-containing protein</fullName>
    </recommendedName>
</protein>
<evidence type="ECO:0000256" key="2">
    <source>
        <dbReference type="ARBA" id="ARBA00022723"/>
    </source>
</evidence>
<keyword evidence="1 4" id="KW-0349">Heme</keyword>
<keyword evidence="2 4" id="KW-0479">Metal-binding</keyword>
<dbReference type="EnsemblBacteria" id="CAD77964">
    <property type="protein sequence ID" value="CAD77964"/>
    <property type="gene ID" value="RB13137"/>
</dbReference>
<evidence type="ECO:0000256" key="1">
    <source>
        <dbReference type="ARBA" id="ARBA00022617"/>
    </source>
</evidence>
<dbReference type="PANTHER" id="PTHR35889">
    <property type="entry name" value="CYCLOINULO-OLIGOSACCHARIDE FRUCTANOTRANSFERASE-RELATED"/>
    <property type="match status" value="1"/>
</dbReference>
<dbReference type="InterPro" id="IPR022655">
    <property type="entry name" value="DUF1553"/>
</dbReference>